<dbReference type="InterPro" id="IPR003598">
    <property type="entry name" value="Ig_sub2"/>
</dbReference>
<dbReference type="AlphaFoldDB" id="A0AA38IPN9"/>
<feature type="transmembrane region" description="Helical" evidence="7">
    <location>
        <begin position="385"/>
        <end position="408"/>
    </location>
</feature>
<dbReference type="Gene3D" id="2.60.40.10">
    <property type="entry name" value="Immunoglobulins"/>
    <property type="match status" value="1"/>
</dbReference>
<evidence type="ECO:0000256" key="4">
    <source>
        <dbReference type="ARBA" id="ARBA00023157"/>
    </source>
</evidence>
<gene>
    <name evidence="10" type="ORF">Zmor_009687</name>
</gene>
<feature type="compositionally biased region" description="Polar residues" evidence="6">
    <location>
        <begin position="533"/>
        <end position="543"/>
    </location>
</feature>
<dbReference type="PROSITE" id="PS50835">
    <property type="entry name" value="IG_LIKE"/>
    <property type="match status" value="1"/>
</dbReference>
<dbReference type="InterPro" id="IPR003591">
    <property type="entry name" value="Leu-rich_rpt_typical-subtyp"/>
</dbReference>
<feature type="region of interest" description="Disordered" evidence="6">
    <location>
        <begin position="575"/>
        <end position="627"/>
    </location>
</feature>
<dbReference type="PROSITE" id="PS51450">
    <property type="entry name" value="LRR"/>
    <property type="match status" value="1"/>
</dbReference>
<evidence type="ECO:0000313" key="11">
    <source>
        <dbReference type="Proteomes" id="UP001168821"/>
    </source>
</evidence>
<dbReference type="InterPro" id="IPR000483">
    <property type="entry name" value="Cys-rich_flank_reg_C"/>
</dbReference>
<proteinExistence type="predicted"/>
<keyword evidence="4" id="KW-1015">Disulfide bond</keyword>
<evidence type="ECO:0000313" key="10">
    <source>
        <dbReference type="EMBL" id="KAJ3657911.1"/>
    </source>
</evidence>
<dbReference type="InterPro" id="IPR036179">
    <property type="entry name" value="Ig-like_dom_sf"/>
</dbReference>
<dbReference type="SMART" id="SM00369">
    <property type="entry name" value="LRR_TYP"/>
    <property type="match status" value="5"/>
</dbReference>
<feature type="chain" id="PRO_5041204250" description="Ig-like domain-containing protein" evidence="8">
    <location>
        <begin position="18"/>
        <end position="725"/>
    </location>
</feature>
<dbReference type="EMBL" id="JALNTZ010000003">
    <property type="protein sequence ID" value="KAJ3657911.1"/>
    <property type="molecule type" value="Genomic_DNA"/>
</dbReference>
<dbReference type="SUPFAM" id="SSF48726">
    <property type="entry name" value="Immunoglobulin"/>
    <property type="match status" value="1"/>
</dbReference>
<keyword evidence="7" id="KW-0472">Membrane</keyword>
<dbReference type="InterPro" id="IPR032675">
    <property type="entry name" value="LRR_dom_sf"/>
</dbReference>
<feature type="signal peptide" evidence="8">
    <location>
        <begin position="1"/>
        <end position="17"/>
    </location>
</feature>
<feature type="region of interest" description="Disordered" evidence="6">
    <location>
        <begin position="653"/>
        <end position="725"/>
    </location>
</feature>
<evidence type="ECO:0000256" key="8">
    <source>
        <dbReference type="SAM" id="SignalP"/>
    </source>
</evidence>
<keyword evidence="5" id="KW-0325">Glycoprotein</keyword>
<dbReference type="InterPro" id="IPR007110">
    <property type="entry name" value="Ig-like_dom"/>
</dbReference>
<comment type="caution">
    <text evidence="10">The sequence shown here is derived from an EMBL/GenBank/DDBJ whole genome shotgun (WGS) entry which is preliminary data.</text>
</comment>
<dbReference type="PANTHER" id="PTHR24366:SF96">
    <property type="entry name" value="LEUCINE RICH REPEAT CONTAINING 53"/>
    <property type="match status" value="1"/>
</dbReference>
<reference evidence="10" key="1">
    <citation type="journal article" date="2023" name="G3 (Bethesda)">
        <title>Whole genome assemblies of Zophobas morio and Tenebrio molitor.</title>
        <authorList>
            <person name="Kaur S."/>
            <person name="Stinson S.A."/>
            <person name="diCenzo G.C."/>
        </authorList>
    </citation>
    <scope>NUCLEOTIDE SEQUENCE</scope>
    <source>
        <strain evidence="10">QUZm001</strain>
    </source>
</reference>
<evidence type="ECO:0000256" key="6">
    <source>
        <dbReference type="SAM" id="MobiDB-lite"/>
    </source>
</evidence>
<feature type="compositionally biased region" description="Polar residues" evidence="6">
    <location>
        <begin position="602"/>
        <end position="613"/>
    </location>
</feature>
<dbReference type="InterPro" id="IPR013783">
    <property type="entry name" value="Ig-like_fold"/>
</dbReference>
<keyword evidence="7" id="KW-1133">Transmembrane helix</keyword>
<protein>
    <recommendedName>
        <fullName evidence="9">Ig-like domain-containing protein</fullName>
    </recommendedName>
</protein>
<accession>A0AA38IPN9</accession>
<dbReference type="Pfam" id="PF07679">
    <property type="entry name" value="I-set"/>
    <property type="match status" value="1"/>
</dbReference>
<organism evidence="10 11">
    <name type="scientific">Zophobas morio</name>
    <dbReference type="NCBI Taxonomy" id="2755281"/>
    <lineage>
        <taxon>Eukaryota</taxon>
        <taxon>Metazoa</taxon>
        <taxon>Ecdysozoa</taxon>
        <taxon>Arthropoda</taxon>
        <taxon>Hexapoda</taxon>
        <taxon>Insecta</taxon>
        <taxon>Pterygota</taxon>
        <taxon>Neoptera</taxon>
        <taxon>Endopterygota</taxon>
        <taxon>Coleoptera</taxon>
        <taxon>Polyphaga</taxon>
        <taxon>Cucujiformia</taxon>
        <taxon>Tenebrionidae</taxon>
        <taxon>Zophobas</taxon>
    </lineage>
</organism>
<feature type="compositionally biased region" description="Acidic residues" evidence="6">
    <location>
        <begin position="715"/>
        <end position="725"/>
    </location>
</feature>
<evidence type="ECO:0000256" key="2">
    <source>
        <dbReference type="ARBA" id="ARBA00022729"/>
    </source>
</evidence>
<dbReference type="SUPFAM" id="SSF52058">
    <property type="entry name" value="L domain-like"/>
    <property type="match status" value="1"/>
</dbReference>
<dbReference type="InterPro" id="IPR013098">
    <property type="entry name" value="Ig_I-set"/>
</dbReference>
<sequence>MAHRLFLLLVVCSAVAASNDDWTQKCNKCKCVWSNGKRTADCTNINLSEIPTDLSSEIREIDFSNNPLHTLGREVIKRAELRDIHKLKFVSCNISELEETAFGGLLLLIELDLSRNSIKNVTSKTFKDNLKLRILSLSHNNLRRLENGLFYNLTHLQKVSLDNNAIEFIADSAFHVLPALQNLNLAGNKLTVLGPDFLKKSATNFPKLISLNLEENPWVCDCHLQEFRNRTVKENLITTRTLCKEPPLVKDRSWTDDVIFACVPQIVEPLPSTHIEATTSNVTLTCRVLGDPQPDVNWVWVSNGKIIEKDPRQNTQRFITSKRKVGDYTWNNLTITNVNYRDKGEYKCVATNPGGVDEKNVSLIVSSIGGFGSGGSLAMGATLPLIIALSVGAVVILIVILVLVCCCCKKNTHGMSAKRRDLQNSSDECIRLHHGQPEMEKALITDVNPVMKPPRVCSVPPSVNSGGTEVSEVKKNLLDSDSVFAGDDESHSFDFDMHPYRKSSALLDPDYRGNHPYPPDLLPFPPRMCQVSPAGSSASTVADTSRLPAHHGPQSPLHSPLYDSASLYRTLPYSRSQSPFVGPPPRVPRQGYVTIPRRPKQRWSSSETPTTASDAEEPMYDNLGLRTTADGSSALSLNKADVTPKSARLFPLSPGCDPIAEHEAQPRLSPSRTQWAVDNADALRSPRGPPPDGKSKVAPVPPPKPKKRASAGPLFEDEGEDGTEV</sequence>
<dbReference type="SMART" id="SM00409">
    <property type="entry name" value="IG"/>
    <property type="match status" value="1"/>
</dbReference>
<feature type="domain" description="Ig-like" evidence="9">
    <location>
        <begin position="264"/>
        <end position="362"/>
    </location>
</feature>
<evidence type="ECO:0000256" key="7">
    <source>
        <dbReference type="SAM" id="Phobius"/>
    </source>
</evidence>
<evidence type="ECO:0000259" key="9">
    <source>
        <dbReference type="PROSITE" id="PS50835"/>
    </source>
</evidence>
<name>A0AA38IPN9_9CUCU</name>
<dbReference type="InterPro" id="IPR001611">
    <property type="entry name" value="Leu-rich_rpt"/>
</dbReference>
<feature type="region of interest" description="Disordered" evidence="6">
    <location>
        <begin position="531"/>
        <end position="561"/>
    </location>
</feature>
<evidence type="ECO:0000256" key="5">
    <source>
        <dbReference type="ARBA" id="ARBA00023180"/>
    </source>
</evidence>
<dbReference type="Pfam" id="PF13855">
    <property type="entry name" value="LRR_8"/>
    <property type="match status" value="1"/>
</dbReference>
<dbReference type="InterPro" id="IPR003599">
    <property type="entry name" value="Ig_sub"/>
</dbReference>
<evidence type="ECO:0000256" key="3">
    <source>
        <dbReference type="ARBA" id="ARBA00022737"/>
    </source>
</evidence>
<dbReference type="SMART" id="SM00408">
    <property type="entry name" value="IGc2"/>
    <property type="match status" value="1"/>
</dbReference>
<keyword evidence="2 8" id="KW-0732">Signal</keyword>
<dbReference type="SMART" id="SM00082">
    <property type="entry name" value="LRRCT"/>
    <property type="match status" value="1"/>
</dbReference>
<keyword evidence="7" id="KW-0812">Transmembrane</keyword>
<evidence type="ECO:0000256" key="1">
    <source>
        <dbReference type="ARBA" id="ARBA00022614"/>
    </source>
</evidence>
<keyword evidence="1" id="KW-0433">Leucine-rich repeat</keyword>
<keyword evidence="3" id="KW-0677">Repeat</keyword>
<dbReference type="Proteomes" id="UP001168821">
    <property type="component" value="Unassembled WGS sequence"/>
</dbReference>
<dbReference type="GO" id="GO:0071944">
    <property type="term" value="C:cell periphery"/>
    <property type="evidence" value="ECO:0007669"/>
    <property type="project" value="UniProtKB-ARBA"/>
</dbReference>
<dbReference type="Gene3D" id="3.80.10.10">
    <property type="entry name" value="Ribonuclease Inhibitor"/>
    <property type="match status" value="2"/>
</dbReference>
<keyword evidence="11" id="KW-1185">Reference proteome</keyword>
<dbReference type="PANTHER" id="PTHR24366">
    <property type="entry name" value="IG(IMMUNOGLOBULIN) AND LRR(LEUCINE RICH REPEAT) DOMAINS"/>
    <property type="match status" value="1"/>
</dbReference>